<gene>
    <name evidence="1" type="ORF">NUW58_g9409</name>
</gene>
<organism evidence="1 2">
    <name type="scientific">Xylaria curta</name>
    <dbReference type="NCBI Taxonomy" id="42375"/>
    <lineage>
        <taxon>Eukaryota</taxon>
        <taxon>Fungi</taxon>
        <taxon>Dikarya</taxon>
        <taxon>Ascomycota</taxon>
        <taxon>Pezizomycotina</taxon>
        <taxon>Sordariomycetes</taxon>
        <taxon>Xylariomycetidae</taxon>
        <taxon>Xylariales</taxon>
        <taxon>Xylariaceae</taxon>
        <taxon>Xylaria</taxon>
    </lineage>
</organism>
<dbReference type="Proteomes" id="UP001143856">
    <property type="component" value="Unassembled WGS sequence"/>
</dbReference>
<protein>
    <submittedName>
        <fullName evidence="1">Uncharacterized protein</fullName>
    </submittedName>
</protein>
<sequence length="181" mass="20309">MSVVNDSGVYLPPSPTDEKGLWPRRPANSRTSMDTRSSIGDIEHFSISRESFDSYRRSFDICAKSPVLVHDPPRQSLDSARIARTPRSSVRHRSFERELPTAEEGFEDVGLNDDQKHNQQQQTKKKSFFAKFSEPQDTNVHGEGLARFIPGRKRAQSGQGAELGPVERPKSSQSVQAQEAQ</sequence>
<proteinExistence type="predicted"/>
<evidence type="ECO:0000313" key="1">
    <source>
        <dbReference type="EMBL" id="KAJ2971478.1"/>
    </source>
</evidence>
<evidence type="ECO:0000313" key="2">
    <source>
        <dbReference type="Proteomes" id="UP001143856"/>
    </source>
</evidence>
<accession>A0ACC1MZ81</accession>
<name>A0ACC1MZ81_9PEZI</name>
<keyword evidence="2" id="KW-1185">Reference proteome</keyword>
<reference evidence="1" key="1">
    <citation type="submission" date="2022-10" db="EMBL/GenBank/DDBJ databases">
        <title>Genome Sequence of Xylaria curta.</title>
        <authorList>
            <person name="Buettner E."/>
        </authorList>
    </citation>
    <scope>NUCLEOTIDE SEQUENCE</scope>
    <source>
        <strain evidence="1">Babe10</strain>
    </source>
</reference>
<comment type="caution">
    <text evidence="1">The sequence shown here is derived from an EMBL/GenBank/DDBJ whole genome shotgun (WGS) entry which is preliminary data.</text>
</comment>
<dbReference type="EMBL" id="JAPDGR010003380">
    <property type="protein sequence ID" value="KAJ2971478.1"/>
    <property type="molecule type" value="Genomic_DNA"/>
</dbReference>